<dbReference type="SUPFAM" id="SSF47459">
    <property type="entry name" value="HLH, helix-loop-helix DNA-binding domain"/>
    <property type="match status" value="1"/>
</dbReference>
<sequence>MARLASKSNYQNILDGDHTALGLSYNTDLHSGIELRRTSHKAAEQKRRDSLKHCFEDLRQMIPNIVDKAPSKVYLLKKSFDYICHLKAELAQKHLELAQCRVQETHHTLQLDQWFLDLEQALGSDLEFETARISREIAEMSAAAVEMVRVGNQPSPKEKDKEKTKGGGNKPSPLGGRGGSGKAKGSAGGSSNSTHDSGGQGVEDTIAEEESLDEDEDEDEDDNEKVKRPLSGRKSNDSGVSESSGAHSVQSGSDRDSSRIPATLSAAGKKKKPLLSHNRTRSRSMKSVGSQGEGEDMVLDGEVDEEMEEAEDDDGEYDD</sequence>
<keyword evidence="3" id="KW-0010">Activator</keyword>
<feature type="compositionally biased region" description="Gly residues" evidence="6">
    <location>
        <begin position="175"/>
        <end position="188"/>
    </location>
</feature>
<keyword evidence="1" id="KW-0805">Transcription regulation</keyword>
<feature type="compositionally biased region" description="Acidic residues" evidence="6">
    <location>
        <begin position="293"/>
        <end position="319"/>
    </location>
</feature>
<dbReference type="PANTHER" id="PTHR10328:SF3">
    <property type="entry name" value="PROTEIN MAX"/>
    <property type="match status" value="1"/>
</dbReference>
<proteinExistence type="predicted"/>
<dbReference type="InterPro" id="IPR036638">
    <property type="entry name" value="HLH_DNA-bd_sf"/>
</dbReference>
<keyword evidence="2" id="KW-0238">DNA-binding</keyword>
<evidence type="ECO:0000256" key="3">
    <source>
        <dbReference type="ARBA" id="ARBA00023159"/>
    </source>
</evidence>
<evidence type="ECO:0000256" key="6">
    <source>
        <dbReference type="SAM" id="MobiDB-lite"/>
    </source>
</evidence>
<dbReference type="Proteomes" id="UP000780801">
    <property type="component" value="Unassembled WGS sequence"/>
</dbReference>
<evidence type="ECO:0000256" key="4">
    <source>
        <dbReference type="ARBA" id="ARBA00023163"/>
    </source>
</evidence>
<feature type="region of interest" description="Disordered" evidence="6">
    <location>
        <begin position="148"/>
        <end position="319"/>
    </location>
</feature>
<dbReference type="CDD" id="cd11405">
    <property type="entry name" value="bHLHzip_MLXIP_like"/>
    <property type="match status" value="1"/>
</dbReference>
<dbReference type="OrthoDB" id="5344169at2759"/>
<dbReference type="SMART" id="SM00353">
    <property type="entry name" value="HLH"/>
    <property type="match status" value="1"/>
</dbReference>
<accession>A0A9P6K970</accession>
<dbReference type="PROSITE" id="PS50888">
    <property type="entry name" value="BHLH"/>
    <property type="match status" value="1"/>
</dbReference>
<evidence type="ECO:0000313" key="8">
    <source>
        <dbReference type="EMBL" id="KAF9558534.1"/>
    </source>
</evidence>
<dbReference type="Pfam" id="PF00010">
    <property type="entry name" value="HLH"/>
    <property type="match status" value="1"/>
</dbReference>
<evidence type="ECO:0000259" key="7">
    <source>
        <dbReference type="PROSITE" id="PS50888"/>
    </source>
</evidence>
<dbReference type="GO" id="GO:0046983">
    <property type="term" value="F:protein dimerization activity"/>
    <property type="evidence" value="ECO:0007669"/>
    <property type="project" value="InterPro"/>
</dbReference>
<dbReference type="AlphaFoldDB" id="A0A9P6K970"/>
<name>A0A9P6K970_9FUNG</name>
<protein>
    <recommendedName>
        <fullName evidence="7">BHLH domain-containing protein</fullName>
    </recommendedName>
</protein>
<evidence type="ECO:0000256" key="2">
    <source>
        <dbReference type="ARBA" id="ARBA00023125"/>
    </source>
</evidence>
<organism evidence="8 9">
    <name type="scientific">Lunasporangiospora selenospora</name>
    <dbReference type="NCBI Taxonomy" id="979761"/>
    <lineage>
        <taxon>Eukaryota</taxon>
        <taxon>Fungi</taxon>
        <taxon>Fungi incertae sedis</taxon>
        <taxon>Mucoromycota</taxon>
        <taxon>Mortierellomycotina</taxon>
        <taxon>Mortierellomycetes</taxon>
        <taxon>Mortierellales</taxon>
        <taxon>Mortierellaceae</taxon>
        <taxon>Lunasporangiospora</taxon>
    </lineage>
</organism>
<dbReference type="GO" id="GO:0045944">
    <property type="term" value="P:positive regulation of transcription by RNA polymerase II"/>
    <property type="evidence" value="ECO:0007669"/>
    <property type="project" value="TreeGrafter"/>
</dbReference>
<keyword evidence="9" id="KW-1185">Reference proteome</keyword>
<dbReference type="GO" id="GO:0003700">
    <property type="term" value="F:DNA-binding transcription factor activity"/>
    <property type="evidence" value="ECO:0007669"/>
    <property type="project" value="TreeGrafter"/>
</dbReference>
<comment type="caution">
    <text evidence="8">The sequence shown here is derived from an EMBL/GenBank/DDBJ whole genome shotgun (WGS) entry which is preliminary data.</text>
</comment>
<keyword evidence="4" id="KW-0804">Transcription</keyword>
<keyword evidence="5" id="KW-0539">Nucleus</keyword>
<dbReference type="PANTHER" id="PTHR10328">
    <property type="entry name" value="PROTEIN MAX MYC-ASSOCIATED FACTOR X"/>
    <property type="match status" value="1"/>
</dbReference>
<evidence type="ECO:0000256" key="1">
    <source>
        <dbReference type="ARBA" id="ARBA00023015"/>
    </source>
</evidence>
<evidence type="ECO:0000313" key="9">
    <source>
        <dbReference type="Proteomes" id="UP000780801"/>
    </source>
</evidence>
<dbReference type="Gene3D" id="4.10.280.10">
    <property type="entry name" value="Helix-loop-helix DNA-binding domain"/>
    <property type="match status" value="1"/>
</dbReference>
<dbReference type="GO" id="GO:0090575">
    <property type="term" value="C:RNA polymerase II transcription regulator complex"/>
    <property type="evidence" value="ECO:0007669"/>
    <property type="project" value="TreeGrafter"/>
</dbReference>
<feature type="domain" description="BHLH" evidence="7">
    <location>
        <begin position="35"/>
        <end position="86"/>
    </location>
</feature>
<dbReference type="GO" id="GO:0003677">
    <property type="term" value="F:DNA binding"/>
    <property type="evidence" value="ECO:0007669"/>
    <property type="project" value="UniProtKB-KW"/>
</dbReference>
<dbReference type="EMBL" id="JAABOA010006560">
    <property type="protein sequence ID" value="KAF9558534.1"/>
    <property type="molecule type" value="Genomic_DNA"/>
</dbReference>
<feature type="compositionally biased region" description="Polar residues" evidence="6">
    <location>
        <begin position="237"/>
        <end position="252"/>
    </location>
</feature>
<gene>
    <name evidence="8" type="ORF">BGW38_009123</name>
</gene>
<feature type="compositionally biased region" description="Basic and acidic residues" evidence="6">
    <location>
        <begin position="156"/>
        <end position="165"/>
    </location>
</feature>
<evidence type="ECO:0000256" key="5">
    <source>
        <dbReference type="ARBA" id="ARBA00023242"/>
    </source>
</evidence>
<feature type="compositionally biased region" description="Basic residues" evidence="6">
    <location>
        <begin position="268"/>
        <end position="284"/>
    </location>
</feature>
<feature type="non-terminal residue" evidence="8">
    <location>
        <position position="1"/>
    </location>
</feature>
<reference evidence="8" key="1">
    <citation type="journal article" date="2020" name="Fungal Divers.">
        <title>Resolving the Mortierellaceae phylogeny through synthesis of multi-gene phylogenetics and phylogenomics.</title>
        <authorList>
            <person name="Vandepol N."/>
            <person name="Liber J."/>
            <person name="Desiro A."/>
            <person name="Na H."/>
            <person name="Kennedy M."/>
            <person name="Barry K."/>
            <person name="Grigoriev I.V."/>
            <person name="Miller A.N."/>
            <person name="O'Donnell K."/>
            <person name="Stajich J.E."/>
            <person name="Bonito G."/>
        </authorList>
    </citation>
    <scope>NUCLEOTIDE SEQUENCE</scope>
    <source>
        <strain evidence="8">KOD1015</strain>
    </source>
</reference>
<dbReference type="InterPro" id="IPR011598">
    <property type="entry name" value="bHLH_dom"/>
</dbReference>
<feature type="compositionally biased region" description="Acidic residues" evidence="6">
    <location>
        <begin position="205"/>
        <end position="223"/>
    </location>
</feature>